<dbReference type="InterPro" id="IPR050416">
    <property type="entry name" value="FAD-linked_Oxidoreductase"/>
</dbReference>
<dbReference type="PANTHER" id="PTHR42973:SF13">
    <property type="entry name" value="FAD-BINDING PCMH-TYPE DOMAIN-CONTAINING PROTEIN"/>
    <property type="match status" value="1"/>
</dbReference>
<dbReference type="Proteomes" id="UP000799291">
    <property type="component" value="Unassembled WGS sequence"/>
</dbReference>
<feature type="chain" id="PRO_5026098798" evidence="5">
    <location>
        <begin position="19"/>
        <end position="516"/>
    </location>
</feature>
<proteinExistence type="inferred from homology"/>
<protein>
    <submittedName>
        <fullName evidence="7">FAD-binding domain-containing protein</fullName>
    </submittedName>
</protein>
<evidence type="ECO:0000259" key="6">
    <source>
        <dbReference type="PROSITE" id="PS51387"/>
    </source>
</evidence>
<evidence type="ECO:0000313" key="7">
    <source>
        <dbReference type="EMBL" id="KAF2687323.1"/>
    </source>
</evidence>
<dbReference type="InterPro" id="IPR016169">
    <property type="entry name" value="FAD-bd_PCMH_sub2"/>
</dbReference>
<feature type="signal peptide" evidence="5">
    <location>
        <begin position="1"/>
        <end position="18"/>
    </location>
</feature>
<dbReference type="Pfam" id="PF01565">
    <property type="entry name" value="FAD_binding_4"/>
    <property type="match status" value="1"/>
</dbReference>
<name>A0A6G1JB09_9PLEO</name>
<keyword evidence="5" id="KW-0732">Signal</keyword>
<dbReference type="Gene3D" id="3.30.465.10">
    <property type="match status" value="1"/>
</dbReference>
<evidence type="ECO:0000313" key="8">
    <source>
        <dbReference type="Proteomes" id="UP000799291"/>
    </source>
</evidence>
<evidence type="ECO:0000256" key="2">
    <source>
        <dbReference type="ARBA" id="ARBA00022630"/>
    </source>
</evidence>
<dbReference type="OrthoDB" id="2151789at2759"/>
<keyword evidence="3" id="KW-0274">FAD</keyword>
<keyword evidence="8" id="KW-1185">Reference proteome</keyword>
<dbReference type="GO" id="GO:0071949">
    <property type="term" value="F:FAD binding"/>
    <property type="evidence" value="ECO:0007669"/>
    <property type="project" value="InterPro"/>
</dbReference>
<evidence type="ECO:0000256" key="5">
    <source>
        <dbReference type="SAM" id="SignalP"/>
    </source>
</evidence>
<dbReference type="InterPro" id="IPR006094">
    <property type="entry name" value="Oxid_FAD_bind_N"/>
</dbReference>
<comment type="similarity">
    <text evidence="1">Belongs to the oxygen-dependent FAD-linked oxidoreductase family.</text>
</comment>
<feature type="domain" description="FAD-binding PCMH-type" evidence="6">
    <location>
        <begin position="68"/>
        <end position="243"/>
    </location>
</feature>
<keyword evidence="4" id="KW-0560">Oxidoreductase</keyword>
<dbReference type="SUPFAM" id="SSF56176">
    <property type="entry name" value="FAD-binding/transporter-associated domain-like"/>
    <property type="match status" value="1"/>
</dbReference>
<dbReference type="EMBL" id="MU005575">
    <property type="protein sequence ID" value="KAF2687323.1"/>
    <property type="molecule type" value="Genomic_DNA"/>
</dbReference>
<organism evidence="7 8">
    <name type="scientific">Lentithecium fluviatile CBS 122367</name>
    <dbReference type="NCBI Taxonomy" id="1168545"/>
    <lineage>
        <taxon>Eukaryota</taxon>
        <taxon>Fungi</taxon>
        <taxon>Dikarya</taxon>
        <taxon>Ascomycota</taxon>
        <taxon>Pezizomycotina</taxon>
        <taxon>Dothideomycetes</taxon>
        <taxon>Pleosporomycetidae</taxon>
        <taxon>Pleosporales</taxon>
        <taxon>Massarineae</taxon>
        <taxon>Lentitheciaceae</taxon>
        <taxon>Lentithecium</taxon>
    </lineage>
</organism>
<dbReference type="InterPro" id="IPR036318">
    <property type="entry name" value="FAD-bd_PCMH-like_sf"/>
</dbReference>
<reference evidence="7" key="1">
    <citation type="journal article" date="2020" name="Stud. Mycol.">
        <title>101 Dothideomycetes genomes: a test case for predicting lifestyles and emergence of pathogens.</title>
        <authorList>
            <person name="Haridas S."/>
            <person name="Albert R."/>
            <person name="Binder M."/>
            <person name="Bloem J."/>
            <person name="Labutti K."/>
            <person name="Salamov A."/>
            <person name="Andreopoulos B."/>
            <person name="Baker S."/>
            <person name="Barry K."/>
            <person name="Bills G."/>
            <person name="Bluhm B."/>
            <person name="Cannon C."/>
            <person name="Castanera R."/>
            <person name="Culley D."/>
            <person name="Daum C."/>
            <person name="Ezra D."/>
            <person name="Gonzalez J."/>
            <person name="Henrissat B."/>
            <person name="Kuo A."/>
            <person name="Liang C."/>
            <person name="Lipzen A."/>
            <person name="Lutzoni F."/>
            <person name="Magnuson J."/>
            <person name="Mondo S."/>
            <person name="Nolan M."/>
            <person name="Ohm R."/>
            <person name="Pangilinan J."/>
            <person name="Park H.-J."/>
            <person name="Ramirez L."/>
            <person name="Alfaro M."/>
            <person name="Sun H."/>
            <person name="Tritt A."/>
            <person name="Yoshinaga Y."/>
            <person name="Zwiers L.-H."/>
            <person name="Turgeon B."/>
            <person name="Goodwin S."/>
            <person name="Spatafora J."/>
            <person name="Crous P."/>
            <person name="Grigoriev I."/>
        </authorList>
    </citation>
    <scope>NUCLEOTIDE SEQUENCE</scope>
    <source>
        <strain evidence="7">CBS 122367</strain>
    </source>
</reference>
<gene>
    <name evidence="7" type="ORF">K458DRAFT_476199</name>
</gene>
<dbReference type="PROSITE" id="PS51387">
    <property type="entry name" value="FAD_PCMH"/>
    <property type="match status" value="1"/>
</dbReference>
<accession>A0A6G1JB09</accession>
<dbReference type="PANTHER" id="PTHR42973">
    <property type="entry name" value="BINDING OXIDOREDUCTASE, PUTATIVE (AFU_ORTHOLOGUE AFUA_1G17690)-RELATED"/>
    <property type="match status" value="1"/>
</dbReference>
<sequence length="516" mass="54869">MSIYRVIIFSAVATVASASHAYKGTFGAFASDPSNICSLLKAAHADNTFLPDDAGFVNETQKSWSAQAWLTPACVFAPSDATQLSFAVKTLARSSTPFAMRGGGHMPIADAANIDSTGVLISSTNLNTLQLSDDKETMSIGPGPRWGNVFEYMDGTNLTIVGGRLAPVGVPGLLLGGGISYYSYKHGIGSAGGKIKAYEAVLADSTIATVTSDNEYADLYWALQGGGNSFALITRFDLQTFYAGTPLIADATYGTSNATGDAYLAAVLDFALHGDQDTAGAVTPVARWGPNFTAPSYECTLFYNGSIAPTGGPFTKFFDETTLKSVNGSSTLAPQTLAENAKRLFPAFETGGPGHGLRQKFRVVPTAATAEALKIVHDTYFTSLQASGMADRIPGFFTGLASNAITKTFAEASAGTPQNIPLEPAFWIEESLSWEDASDDAEIEEWLSAVNAEIEEKLEAANATNRYIYLNDADKPQDVFAGYGEENLLKLRMIRSKYDPARVFTDLMPGGFKVDP</sequence>
<evidence type="ECO:0000256" key="1">
    <source>
        <dbReference type="ARBA" id="ARBA00005466"/>
    </source>
</evidence>
<evidence type="ECO:0000256" key="3">
    <source>
        <dbReference type="ARBA" id="ARBA00022827"/>
    </source>
</evidence>
<keyword evidence="2" id="KW-0285">Flavoprotein</keyword>
<dbReference type="InterPro" id="IPR016166">
    <property type="entry name" value="FAD-bd_PCMH"/>
</dbReference>
<evidence type="ECO:0000256" key="4">
    <source>
        <dbReference type="ARBA" id="ARBA00023002"/>
    </source>
</evidence>
<dbReference type="GO" id="GO:0016491">
    <property type="term" value="F:oxidoreductase activity"/>
    <property type="evidence" value="ECO:0007669"/>
    <property type="project" value="UniProtKB-KW"/>
</dbReference>
<dbReference type="AlphaFoldDB" id="A0A6G1JB09"/>